<evidence type="ECO:0000313" key="7">
    <source>
        <dbReference type="EMBL" id="CAA7393822.1"/>
    </source>
</evidence>
<dbReference type="AlphaFoldDB" id="A0A6N4XZI2"/>
<comment type="similarity">
    <text evidence="1">Belongs to the enterotoxin A family.</text>
</comment>
<dbReference type="GO" id="GO:0005615">
    <property type="term" value="C:extracellular space"/>
    <property type="evidence" value="ECO:0007669"/>
    <property type="project" value="InterPro"/>
</dbReference>
<dbReference type="RefSeq" id="WP_162074447.1">
    <property type="nucleotide sequence ID" value="NZ_CACVBY010000183.1"/>
</dbReference>
<evidence type="ECO:0000256" key="6">
    <source>
        <dbReference type="ARBA" id="ARBA00023157"/>
    </source>
</evidence>
<sequence>MKKTFFLVLTGIVIAGMISCSQDREEININSENSLEKYKLENIETTTTSVGSLSRKGNFLTHKFLDTDKEIPSTLFRVDSRPPHGREGEGIFSRGFTARGNSYILTDHVSGGTNLLQDGYISTTSDIRTAINIAGSQINNQLTNENQRGSYTARTYLYQILPNTSNYYSVNANLPNTPQWNRFNGQEEWVAIDRILPEHIVSVTTFERDFYNGSPLNGSHPVRTEQNSNFNQNYPPYFVPNFSSFNVGETRRTHPCPGMERNELK</sequence>
<proteinExistence type="inferred from homology"/>
<evidence type="ECO:0000256" key="1">
    <source>
        <dbReference type="ARBA" id="ARBA00009092"/>
    </source>
</evidence>
<keyword evidence="8" id="KW-1185">Reference proteome</keyword>
<organism evidence="7 8">
    <name type="scientific">Chryseobacterium fistulae</name>
    <dbReference type="NCBI Taxonomy" id="2675058"/>
    <lineage>
        <taxon>Bacteria</taxon>
        <taxon>Pseudomonadati</taxon>
        <taxon>Bacteroidota</taxon>
        <taxon>Flavobacteriia</taxon>
        <taxon>Flavobacteriales</taxon>
        <taxon>Weeksellaceae</taxon>
        <taxon>Chryseobacterium group</taxon>
        <taxon>Chryseobacterium</taxon>
    </lineage>
</organism>
<dbReference type="GO" id="GO:0090729">
    <property type="term" value="F:toxin activity"/>
    <property type="evidence" value="ECO:0007669"/>
    <property type="project" value="UniProtKB-KW"/>
</dbReference>
<evidence type="ECO:0000313" key="8">
    <source>
        <dbReference type="Proteomes" id="UP000445309"/>
    </source>
</evidence>
<evidence type="ECO:0000256" key="4">
    <source>
        <dbReference type="ARBA" id="ARBA00022861"/>
    </source>
</evidence>
<dbReference type="SUPFAM" id="SSF56399">
    <property type="entry name" value="ADP-ribosylation"/>
    <property type="match status" value="1"/>
</dbReference>
<evidence type="ECO:0000256" key="3">
    <source>
        <dbReference type="ARBA" id="ARBA00022729"/>
    </source>
</evidence>
<protein>
    <submittedName>
        <fullName evidence="7">Uncharacterized protein</fullName>
    </submittedName>
</protein>
<name>A0A6N4XZI2_9FLAO</name>
<keyword evidence="6" id="KW-1015">Disulfide bond</keyword>
<keyword evidence="5" id="KW-0843">Virulence</keyword>
<gene>
    <name evidence="7" type="ORF">CHRY9393_03561</name>
</gene>
<keyword evidence="3" id="KW-0732">Signal</keyword>
<evidence type="ECO:0000256" key="5">
    <source>
        <dbReference type="ARBA" id="ARBA00023026"/>
    </source>
</evidence>
<dbReference type="Proteomes" id="UP000445309">
    <property type="component" value="Unassembled WGS sequence"/>
</dbReference>
<evidence type="ECO:0000256" key="2">
    <source>
        <dbReference type="ARBA" id="ARBA00022656"/>
    </source>
</evidence>
<accession>A0A6N4XZI2</accession>
<dbReference type="InterPro" id="IPR001144">
    <property type="entry name" value="Enterotoxin_A"/>
</dbReference>
<reference evidence="7 8" key="1">
    <citation type="submission" date="2020-01" db="EMBL/GenBank/DDBJ databases">
        <authorList>
            <person name="Rodrigo-Torres L."/>
            <person name="Arahal R. D."/>
            <person name="Lucena T."/>
        </authorList>
    </citation>
    <scope>NUCLEOTIDE SEQUENCE [LARGE SCALE GENOMIC DNA]</scope>
    <source>
        <strain evidence="7 8">CECT 9393</strain>
    </source>
</reference>
<dbReference type="Pfam" id="PF01375">
    <property type="entry name" value="Enterotoxin_a"/>
    <property type="match status" value="1"/>
</dbReference>
<keyword evidence="4" id="KW-0260">Enterotoxin</keyword>
<dbReference type="PROSITE" id="PS51257">
    <property type="entry name" value="PROKAR_LIPOPROTEIN"/>
    <property type="match status" value="1"/>
</dbReference>
<dbReference type="EMBL" id="CACVBY010000183">
    <property type="protein sequence ID" value="CAA7393822.1"/>
    <property type="molecule type" value="Genomic_DNA"/>
</dbReference>
<keyword evidence="2" id="KW-0800">Toxin</keyword>
<dbReference type="Gene3D" id="3.90.210.10">
    <property type="entry name" value="Heat-Labile Enterotoxin, subunit A"/>
    <property type="match status" value="1"/>
</dbReference>